<dbReference type="EC" id="1.-.-.-" evidence="3"/>
<feature type="domain" description="Flavin reductase like" evidence="2">
    <location>
        <begin position="20"/>
        <end position="169"/>
    </location>
</feature>
<dbReference type="Gene3D" id="2.30.110.10">
    <property type="entry name" value="Electron Transport, Fmn-binding Protein, Chain A"/>
    <property type="match status" value="1"/>
</dbReference>
<organism evidence="3 4">
    <name type="scientific">Streptomyces argenteolus</name>
    <dbReference type="NCBI Taxonomy" id="67274"/>
    <lineage>
        <taxon>Bacteria</taxon>
        <taxon>Bacillati</taxon>
        <taxon>Actinomycetota</taxon>
        <taxon>Actinomycetes</taxon>
        <taxon>Kitasatosporales</taxon>
        <taxon>Streptomycetaceae</taxon>
        <taxon>Streptomyces</taxon>
    </lineage>
</organism>
<dbReference type="Proteomes" id="UP001602322">
    <property type="component" value="Unassembled WGS sequence"/>
</dbReference>
<dbReference type="Pfam" id="PF01613">
    <property type="entry name" value="Flavin_Reduct"/>
    <property type="match status" value="1"/>
</dbReference>
<dbReference type="InterPro" id="IPR002563">
    <property type="entry name" value="Flavin_Rdtase-like_dom"/>
</dbReference>
<name>A0ABW6X5W8_9ACTN</name>
<dbReference type="SUPFAM" id="SSF50475">
    <property type="entry name" value="FMN-binding split barrel"/>
    <property type="match status" value="1"/>
</dbReference>
<sequence>MSTTGVEPATVTAAQLRAAARCLPAGVTVVTSGRGASVHGMTVSSFTTLSLTPPLASFSVKEGARIRGLIEESGAFVVNVLAAEQAYVAKWFADPERPMGTGGFADGAEPADPSPACGFVLAGAIGYFTCRLVRFVEAGDHVIAIGAVEHCGTLRDAPPLVFEGGAFRTLRPVAPD</sequence>
<gene>
    <name evidence="3" type="ORF">ACFY8O_16345</name>
</gene>
<proteinExistence type="predicted"/>
<dbReference type="PANTHER" id="PTHR30466">
    <property type="entry name" value="FLAVIN REDUCTASE"/>
    <property type="match status" value="1"/>
</dbReference>
<dbReference type="GO" id="GO:0016491">
    <property type="term" value="F:oxidoreductase activity"/>
    <property type="evidence" value="ECO:0007669"/>
    <property type="project" value="UniProtKB-KW"/>
</dbReference>
<evidence type="ECO:0000259" key="2">
    <source>
        <dbReference type="SMART" id="SM00903"/>
    </source>
</evidence>
<keyword evidence="1 3" id="KW-0560">Oxidoreductase</keyword>
<evidence type="ECO:0000313" key="3">
    <source>
        <dbReference type="EMBL" id="MFF5897488.1"/>
    </source>
</evidence>
<accession>A0ABW6X5W8</accession>
<dbReference type="SMART" id="SM00903">
    <property type="entry name" value="Flavin_Reduct"/>
    <property type="match status" value="1"/>
</dbReference>
<keyword evidence="4" id="KW-1185">Reference proteome</keyword>
<evidence type="ECO:0000256" key="1">
    <source>
        <dbReference type="ARBA" id="ARBA00023002"/>
    </source>
</evidence>
<dbReference type="InterPro" id="IPR012349">
    <property type="entry name" value="Split_barrel_FMN-bd"/>
</dbReference>
<comment type="caution">
    <text evidence="3">The sequence shown here is derived from an EMBL/GenBank/DDBJ whole genome shotgun (WGS) entry which is preliminary data.</text>
</comment>
<reference evidence="3 4" key="1">
    <citation type="submission" date="2024-10" db="EMBL/GenBank/DDBJ databases">
        <title>The Natural Products Discovery Center: Release of the First 8490 Sequenced Strains for Exploring Actinobacteria Biosynthetic Diversity.</title>
        <authorList>
            <person name="Kalkreuter E."/>
            <person name="Kautsar S.A."/>
            <person name="Yang D."/>
            <person name="Bader C.D."/>
            <person name="Teijaro C.N."/>
            <person name="Fluegel L."/>
            <person name="Davis C.M."/>
            <person name="Simpson J.R."/>
            <person name="Lauterbach L."/>
            <person name="Steele A.D."/>
            <person name="Gui C."/>
            <person name="Meng S."/>
            <person name="Li G."/>
            <person name="Viehrig K."/>
            <person name="Ye F."/>
            <person name="Su P."/>
            <person name="Kiefer A.F."/>
            <person name="Nichols A."/>
            <person name="Cepeda A.J."/>
            <person name="Yan W."/>
            <person name="Fan B."/>
            <person name="Jiang Y."/>
            <person name="Adhikari A."/>
            <person name="Zheng C.-J."/>
            <person name="Schuster L."/>
            <person name="Cowan T.M."/>
            <person name="Smanski M.J."/>
            <person name="Chevrette M.G."/>
            <person name="De Carvalho L.P.S."/>
            <person name="Shen B."/>
        </authorList>
    </citation>
    <scope>NUCLEOTIDE SEQUENCE [LARGE SCALE GENOMIC DNA]</scope>
    <source>
        <strain evidence="3 4">NPDC012540</strain>
    </source>
</reference>
<evidence type="ECO:0000313" key="4">
    <source>
        <dbReference type="Proteomes" id="UP001602322"/>
    </source>
</evidence>
<dbReference type="PANTHER" id="PTHR30466:SF1">
    <property type="entry name" value="FMN REDUCTASE (NADH) RUTF"/>
    <property type="match status" value="1"/>
</dbReference>
<dbReference type="InterPro" id="IPR050268">
    <property type="entry name" value="NADH-dep_flavin_reductase"/>
</dbReference>
<protein>
    <submittedName>
        <fullName evidence="3">Flavin reductase family protein</fullName>
        <ecNumber evidence="3">1.-.-.-</ecNumber>
    </submittedName>
</protein>
<dbReference type="RefSeq" id="WP_387902683.1">
    <property type="nucleotide sequence ID" value="NZ_JBIBEG010000004.1"/>
</dbReference>
<dbReference type="EMBL" id="JBIBEG010000004">
    <property type="protein sequence ID" value="MFF5897488.1"/>
    <property type="molecule type" value="Genomic_DNA"/>
</dbReference>